<dbReference type="Pfam" id="PF01755">
    <property type="entry name" value="Glyco_transf_25"/>
    <property type="match status" value="1"/>
</dbReference>
<evidence type="ECO:0000313" key="2">
    <source>
        <dbReference type="EMBL" id="MWR90053.1"/>
    </source>
</evidence>
<dbReference type="EMBL" id="WTQQ01000305">
    <property type="protein sequence ID" value="MWR90053.1"/>
    <property type="molecule type" value="Genomic_DNA"/>
</dbReference>
<dbReference type="SUPFAM" id="SSF53448">
    <property type="entry name" value="Nucleotide-diphospho-sugar transferases"/>
    <property type="match status" value="1"/>
</dbReference>
<evidence type="ECO:0000313" key="3">
    <source>
        <dbReference type="Proteomes" id="UP000436482"/>
    </source>
</evidence>
<name>A0A6N8NJ67_ECOLX</name>
<organism evidence="2 3">
    <name type="scientific">Escherichia coli</name>
    <dbReference type="NCBI Taxonomy" id="562"/>
    <lineage>
        <taxon>Bacteria</taxon>
        <taxon>Pseudomonadati</taxon>
        <taxon>Pseudomonadota</taxon>
        <taxon>Gammaproteobacteria</taxon>
        <taxon>Enterobacterales</taxon>
        <taxon>Enterobacteriaceae</taxon>
        <taxon>Escherichia</taxon>
    </lineage>
</organism>
<dbReference type="InterPro" id="IPR029044">
    <property type="entry name" value="Nucleotide-diphossugar_trans"/>
</dbReference>
<reference evidence="2 3" key="1">
    <citation type="submission" date="2019-12" db="EMBL/GenBank/DDBJ databases">
        <title>Enteriobacteria Tanzani isolates_8377-8380.</title>
        <authorList>
            <person name="Subbiah M."/>
            <person name="Call D."/>
        </authorList>
    </citation>
    <scope>NUCLEOTIDE SEQUENCE [LARGE SCALE GENOMIC DNA]</scope>
    <source>
        <strain evidence="2 3">8379wE6</strain>
    </source>
</reference>
<proteinExistence type="predicted"/>
<dbReference type="AlphaFoldDB" id="A0A6N8NJ67"/>
<feature type="domain" description="Glycosyl transferase family 25" evidence="1">
    <location>
        <begin position="2"/>
        <end position="180"/>
    </location>
</feature>
<sequence length="250" mass="29388">MKCFVVSLKNSDRRKDFDHRFKIFNYQFFDAITECTSNQFNSAIAKSIYGRCLRKGEIGCSLSHFNIIRDFALNSKENWLLIMEDDAVPESQFIHFINEFENKHVTTNAEVILVGHSKTSRKHIFVQRLKQPLRNYKNINGISFGENKNVTLCGTVAYLINKQAANIISGNSQPYWLADDWFLFQNMGIRVYHPQIPLVYEDLSYDSSTENDIYYHHNFIKEPLKNIIHIIIGQYKFWNDSRKLRKSNNK</sequence>
<protein>
    <recommendedName>
        <fullName evidence="1">Glycosyl transferase family 25 domain-containing protein</fullName>
    </recommendedName>
</protein>
<gene>
    <name evidence="2" type="ORF">GP979_17395</name>
</gene>
<dbReference type="CDD" id="cd06532">
    <property type="entry name" value="Glyco_transf_25"/>
    <property type="match status" value="1"/>
</dbReference>
<accession>A0A6N8NJ67</accession>
<dbReference type="InterPro" id="IPR002654">
    <property type="entry name" value="Glyco_trans_25"/>
</dbReference>
<evidence type="ECO:0000259" key="1">
    <source>
        <dbReference type="Pfam" id="PF01755"/>
    </source>
</evidence>
<dbReference type="Proteomes" id="UP000436482">
    <property type="component" value="Unassembled WGS sequence"/>
</dbReference>
<comment type="caution">
    <text evidence="2">The sequence shown here is derived from an EMBL/GenBank/DDBJ whole genome shotgun (WGS) entry which is preliminary data.</text>
</comment>